<feature type="domain" description="HTH tetR-type" evidence="6">
    <location>
        <begin position="18"/>
        <end position="78"/>
    </location>
</feature>
<keyword evidence="1" id="KW-0805">Transcription regulation</keyword>
<dbReference type="Proteomes" id="UP000027446">
    <property type="component" value="Unassembled WGS sequence"/>
</dbReference>
<keyword evidence="3" id="KW-0804">Transcription</keyword>
<dbReference type="PROSITE" id="PS50977">
    <property type="entry name" value="HTH_TETR_2"/>
    <property type="match status" value="1"/>
</dbReference>
<evidence type="ECO:0000256" key="1">
    <source>
        <dbReference type="ARBA" id="ARBA00023015"/>
    </source>
</evidence>
<dbReference type="GO" id="GO:0003700">
    <property type="term" value="F:DNA-binding transcription factor activity"/>
    <property type="evidence" value="ECO:0007669"/>
    <property type="project" value="TreeGrafter"/>
</dbReference>
<sequence>MTSTQTLPDTGQRERAKEERRQRIVRAARNLIRETGDTNPSMRLIASRAGVSIATAYNLFGSKQAVVLAVLEDQQNFMEKFSGLEAKNPIDLVFAAHELAVSYYIQDPEFYRPLWRALLDSSGKNDASIVPPERQAKTRAVWRTVLLRAQEEGYLDKEESIEWLERSLTHSATGAMLSWATGALPTEALLPSAGLGYAYILSAAATPKGKPTLKKRIAAYKSSLPSS</sequence>
<evidence type="ECO:0000256" key="4">
    <source>
        <dbReference type="PROSITE-ProRule" id="PRU00335"/>
    </source>
</evidence>
<dbReference type="eggNOG" id="COG1309">
    <property type="taxonomic scope" value="Bacteria"/>
</dbReference>
<feature type="compositionally biased region" description="Basic and acidic residues" evidence="5">
    <location>
        <begin position="11"/>
        <end position="20"/>
    </location>
</feature>
<proteinExistence type="predicted"/>
<dbReference type="InterPro" id="IPR001647">
    <property type="entry name" value="HTH_TetR"/>
</dbReference>
<feature type="DNA-binding region" description="H-T-H motif" evidence="4">
    <location>
        <begin position="41"/>
        <end position="60"/>
    </location>
</feature>
<reference evidence="7 8" key="1">
    <citation type="journal article" date="2014" name="Antonie Van Leeuwenhoek">
        <title>Hyphomonas beringensis sp. nov. and Hyphomonas chukchiensis sp. nov., isolated from surface seawater of the Bering Sea and Chukchi Sea.</title>
        <authorList>
            <person name="Li C."/>
            <person name="Lai Q."/>
            <person name="Li G."/>
            <person name="Dong C."/>
            <person name="Wang J."/>
            <person name="Liao Y."/>
            <person name="Shao Z."/>
        </authorList>
    </citation>
    <scope>NUCLEOTIDE SEQUENCE [LARGE SCALE GENOMIC DNA]</scope>
    <source>
        <strain evidence="7 8">MHS-3</strain>
    </source>
</reference>
<evidence type="ECO:0000313" key="7">
    <source>
        <dbReference type="EMBL" id="KCZ82770.1"/>
    </source>
</evidence>
<dbReference type="Gene3D" id="1.10.357.10">
    <property type="entry name" value="Tetracycline Repressor, domain 2"/>
    <property type="match status" value="1"/>
</dbReference>
<feature type="region of interest" description="Disordered" evidence="5">
    <location>
        <begin position="1"/>
        <end position="20"/>
    </location>
</feature>
<dbReference type="InterPro" id="IPR009057">
    <property type="entry name" value="Homeodomain-like_sf"/>
</dbReference>
<organism evidence="7 8">
    <name type="scientific">Hyphomonas adhaerens MHS-3</name>
    <dbReference type="NCBI Taxonomy" id="1280949"/>
    <lineage>
        <taxon>Bacteria</taxon>
        <taxon>Pseudomonadati</taxon>
        <taxon>Pseudomonadota</taxon>
        <taxon>Alphaproteobacteria</taxon>
        <taxon>Hyphomonadales</taxon>
        <taxon>Hyphomonadaceae</taxon>
        <taxon>Hyphomonas</taxon>
    </lineage>
</organism>
<evidence type="ECO:0000313" key="8">
    <source>
        <dbReference type="Proteomes" id="UP000027446"/>
    </source>
</evidence>
<dbReference type="STRING" id="1280949.HAD_16952"/>
<dbReference type="PATRIC" id="fig|1280949.3.peg.3439"/>
<dbReference type="RefSeq" id="WP_241765400.1">
    <property type="nucleotide sequence ID" value="NZ_ARYH01000004.1"/>
</dbReference>
<evidence type="ECO:0000256" key="5">
    <source>
        <dbReference type="SAM" id="MobiDB-lite"/>
    </source>
</evidence>
<dbReference type="SUPFAM" id="SSF46689">
    <property type="entry name" value="Homeodomain-like"/>
    <property type="match status" value="1"/>
</dbReference>
<keyword evidence="2 4" id="KW-0238">DNA-binding</keyword>
<gene>
    <name evidence="7" type="ORF">HAD_16952</name>
</gene>
<dbReference type="GO" id="GO:0000976">
    <property type="term" value="F:transcription cis-regulatory region binding"/>
    <property type="evidence" value="ECO:0007669"/>
    <property type="project" value="TreeGrafter"/>
</dbReference>
<keyword evidence="8" id="KW-1185">Reference proteome</keyword>
<name>A0A069E0I7_9PROT</name>
<evidence type="ECO:0000256" key="2">
    <source>
        <dbReference type="ARBA" id="ARBA00023125"/>
    </source>
</evidence>
<dbReference type="PRINTS" id="PR00455">
    <property type="entry name" value="HTHTETR"/>
</dbReference>
<dbReference type="Pfam" id="PF00440">
    <property type="entry name" value="TetR_N"/>
    <property type="match status" value="1"/>
</dbReference>
<dbReference type="InterPro" id="IPR050109">
    <property type="entry name" value="HTH-type_TetR-like_transc_reg"/>
</dbReference>
<dbReference type="PANTHER" id="PTHR30055:SF234">
    <property type="entry name" value="HTH-TYPE TRANSCRIPTIONAL REGULATOR BETI"/>
    <property type="match status" value="1"/>
</dbReference>
<evidence type="ECO:0000256" key="3">
    <source>
        <dbReference type="ARBA" id="ARBA00023163"/>
    </source>
</evidence>
<accession>A0A069E0I7</accession>
<comment type="caution">
    <text evidence="7">The sequence shown here is derived from an EMBL/GenBank/DDBJ whole genome shotgun (WGS) entry which is preliminary data.</text>
</comment>
<dbReference type="AlphaFoldDB" id="A0A069E0I7"/>
<dbReference type="PANTHER" id="PTHR30055">
    <property type="entry name" value="HTH-TYPE TRANSCRIPTIONAL REGULATOR RUTR"/>
    <property type="match status" value="1"/>
</dbReference>
<dbReference type="EMBL" id="ARYH01000004">
    <property type="protein sequence ID" value="KCZ82770.1"/>
    <property type="molecule type" value="Genomic_DNA"/>
</dbReference>
<protein>
    <submittedName>
        <fullName evidence="7">TetR family transcriptional regulator</fullName>
    </submittedName>
</protein>
<evidence type="ECO:0000259" key="6">
    <source>
        <dbReference type="PROSITE" id="PS50977"/>
    </source>
</evidence>